<protein>
    <submittedName>
        <fullName evidence="2">Non-specific phospholipase C3-like</fullName>
    </submittedName>
</protein>
<sequence length="514" mass="59143">MVAYKNLKTSSLSSFVLFWGLFSNERKQWKKLPQWLLQKYITSSPITTIIVLVQENRSFDHMLGWMNTLNPNINGPTRKSSNPISTSNAKSDVLIFGNQSLYVDPDPGHSIQDVYEQIFGVPWSKNLASKKLQPTMKGFAQNAERNLKVGVHYIYSQKTTTRRKRSPVLPDEEYVNKRQNFSVDLIMEDKPFRHFFNFHFDFCRNLRKLKYIKNFHQFDLHFKNHCKEGKLPNYVVIEQRYFDLKILPGNDDHPSHDVFEGQKFVKQVYEALRSSPQWNEILFIIIYDEHGGFFDHVPTPVTGVPSPDGINGPEPYKFQFNRLGVRVPAILISPWIERGTVLHKPSGPYATSEFEHSSIPATVKKIFNLSEFLTKRDAWAGTFETVINRTTPRTDCPETLPEPVRLREAEAKEDAKLTDYQTEMVQMAAVLCGDHLKDSYPHKLVEDMTVAEAAEYVDKAFNKFLDECEKVKLSGADDSTICVPTELPGDYDERASTKFKSFASKFLSCVLCDH</sequence>
<dbReference type="RefSeq" id="XP_075095519.1">
    <property type="nucleotide sequence ID" value="XM_075239418.1"/>
</dbReference>
<evidence type="ECO:0000313" key="2">
    <source>
        <dbReference type="RefSeq" id="XP_075095519.1"/>
    </source>
</evidence>
<accession>A0AC58TE70</accession>
<organism evidence="1 2">
    <name type="scientific">Nicotiana tabacum</name>
    <name type="common">Common tobacco</name>
    <dbReference type="NCBI Taxonomy" id="4097"/>
    <lineage>
        <taxon>Eukaryota</taxon>
        <taxon>Viridiplantae</taxon>
        <taxon>Streptophyta</taxon>
        <taxon>Embryophyta</taxon>
        <taxon>Tracheophyta</taxon>
        <taxon>Spermatophyta</taxon>
        <taxon>Magnoliopsida</taxon>
        <taxon>eudicotyledons</taxon>
        <taxon>Gunneridae</taxon>
        <taxon>Pentapetalae</taxon>
        <taxon>asterids</taxon>
        <taxon>lamiids</taxon>
        <taxon>Solanales</taxon>
        <taxon>Solanaceae</taxon>
        <taxon>Nicotianoideae</taxon>
        <taxon>Nicotianeae</taxon>
        <taxon>Nicotiana</taxon>
    </lineage>
</organism>
<evidence type="ECO:0000313" key="1">
    <source>
        <dbReference type="Proteomes" id="UP000790787"/>
    </source>
</evidence>
<proteinExistence type="predicted"/>
<dbReference type="Proteomes" id="UP000790787">
    <property type="component" value="Chromosome 19"/>
</dbReference>
<keyword evidence="1" id="KW-1185">Reference proteome</keyword>
<gene>
    <name evidence="2" type="primary">LOC107799394</name>
</gene>
<name>A0AC58TE70_TOBAC</name>
<reference evidence="2" key="2">
    <citation type="submission" date="2025-08" db="UniProtKB">
        <authorList>
            <consortium name="RefSeq"/>
        </authorList>
    </citation>
    <scope>IDENTIFICATION</scope>
    <source>
        <tissue evidence="2">Leaf</tissue>
    </source>
</reference>
<reference evidence="1" key="1">
    <citation type="journal article" date="2014" name="Nat. Commun.">
        <title>The tobacco genome sequence and its comparison with those of tomato and potato.</title>
        <authorList>
            <person name="Sierro N."/>
            <person name="Battey J.N."/>
            <person name="Ouadi S."/>
            <person name="Bakaher N."/>
            <person name="Bovet L."/>
            <person name="Willig A."/>
            <person name="Goepfert S."/>
            <person name="Peitsch M.C."/>
            <person name="Ivanov N.V."/>
        </authorList>
    </citation>
    <scope>NUCLEOTIDE SEQUENCE [LARGE SCALE GENOMIC DNA]</scope>
</reference>